<evidence type="ECO:0000313" key="3">
    <source>
        <dbReference type="Proteomes" id="UP000054279"/>
    </source>
</evidence>
<dbReference type="Proteomes" id="UP000054279">
    <property type="component" value="Unassembled WGS sequence"/>
</dbReference>
<name>A0A0C9V854_SPHS4</name>
<evidence type="ECO:0000313" key="1">
    <source>
        <dbReference type="EMBL" id="KIJ33620.1"/>
    </source>
</evidence>
<sequence>MCGKPKRKEEDYKDWRRHLGAARDRDDGSTRMLMLDVGSSRAETTVYPSVLNTDSILQLGRYEIQVQRWSGGRAPQPYLEHLVLQASPRNTVAVYYSLWDCFIIKRKNVYRSTHDIHQDVVLHVLRARAISLDGENSSYNVPAKMQNTTQE</sequence>
<reference evidence="1 3" key="1">
    <citation type="submission" date="2014-06" db="EMBL/GenBank/DDBJ databases">
        <title>Evolutionary Origins and Diversification of the Mycorrhizal Mutualists.</title>
        <authorList>
            <consortium name="DOE Joint Genome Institute"/>
            <consortium name="Mycorrhizal Genomics Consortium"/>
            <person name="Kohler A."/>
            <person name="Kuo A."/>
            <person name="Nagy L.G."/>
            <person name="Floudas D."/>
            <person name="Copeland A."/>
            <person name="Barry K.W."/>
            <person name="Cichocki N."/>
            <person name="Veneault-Fourrey C."/>
            <person name="LaButti K."/>
            <person name="Lindquist E.A."/>
            <person name="Lipzen A."/>
            <person name="Lundell T."/>
            <person name="Morin E."/>
            <person name="Murat C."/>
            <person name="Riley R."/>
            <person name="Ohm R."/>
            <person name="Sun H."/>
            <person name="Tunlid A."/>
            <person name="Henrissat B."/>
            <person name="Grigoriev I.V."/>
            <person name="Hibbett D.S."/>
            <person name="Martin F."/>
        </authorList>
    </citation>
    <scope>NUCLEOTIDE SEQUENCE [LARGE SCALE GENOMIC DNA]</scope>
    <source>
        <strain evidence="1 3">SS14</strain>
    </source>
</reference>
<evidence type="ECO:0000313" key="2">
    <source>
        <dbReference type="EMBL" id="KIJ46182.1"/>
    </source>
</evidence>
<dbReference type="EMBL" id="KN837210">
    <property type="protein sequence ID" value="KIJ33620.1"/>
    <property type="molecule type" value="Genomic_DNA"/>
</dbReference>
<dbReference type="HOGENOM" id="CLU_1732621_0_0_1"/>
<protein>
    <submittedName>
        <fullName evidence="1">Uncharacterized protein</fullName>
    </submittedName>
</protein>
<keyword evidence="3" id="KW-1185">Reference proteome</keyword>
<dbReference type="EMBL" id="KN837108">
    <property type="protein sequence ID" value="KIJ46182.1"/>
    <property type="molecule type" value="Genomic_DNA"/>
</dbReference>
<accession>A0A0C9V854</accession>
<dbReference type="AlphaFoldDB" id="A0A0C9V854"/>
<organism evidence="1 3">
    <name type="scientific">Sphaerobolus stellatus (strain SS14)</name>
    <dbReference type="NCBI Taxonomy" id="990650"/>
    <lineage>
        <taxon>Eukaryota</taxon>
        <taxon>Fungi</taxon>
        <taxon>Dikarya</taxon>
        <taxon>Basidiomycota</taxon>
        <taxon>Agaricomycotina</taxon>
        <taxon>Agaricomycetes</taxon>
        <taxon>Phallomycetidae</taxon>
        <taxon>Geastrales</taxon>
        <taxon>Sphaerobolaceae</taxon>
        <taxon>Sphaerobolus</taxon>
    </lineage>
</organism>
<gene>
    <name evidence="2" type="ORF">M422DRAFT_250223</name>
    <name evidence="1" type="ORF">M422DRAFT_264385</name>
</gene>
<proteinExistence type="predicted"/>